<accession>A0A3N9TH21</accession>
<dbReference type="Pfam" id="PF00480">
    <property type="entry name" value="ROK"/>
    <property type="match status" value="1"/>
</dbReference>
<dbReference type="InterPro" id="IPR049874">
    <property type="entry name" value="ROK_cs"/>
</dbReference>
<evidence type="ECO:0000313" key="6">
    <source>
        <dbReference type="EMBL" id="RQW63489.1"/>
    </source>
</evidence>
<dbReference type="Proteomes" id="UP000281112">
    <property type="component" value="Unassembled WGS sequence"/>
</dbReference>
<dbReference type="Gene3D" id="1.10.10.10">
    <property type="entry name" value="Winged helix-like DNA-binding domain superfamily/Winged helix DNA-binding domain"/>
    <property type="match status" value="1"/>
</dbReference>
<evidence type="ECO:0000256" key="3">
    <source>
        <dbReference type="ARBA" id="ARBA00023125"/>
    </source>
</evidence>
<dbReference type="InterPro" id="IPR043129">
    <property type="entry name" value="ATPase_NBD"/>
</dbReference>
<dbReference type="InterPro" id="IPR000600">
    <property type="entry name" value="ROK"/>
</dbReference>
<keyword evidence="5" id="KW-0119">Carbohydrate metabolism</keyword>
<dbReference type="SUPFAM" id="SSF53067">
    <property type="entry name" value="Actin-like ATPase domain"/>
    <property type="match status" value="1"/>
</dbReference>
<protein>
    <submittedName>
        <fullName evidence="6">ROK family protein</fullName>
    </submittedName>
</protein>
<comment type="similarity">
    <text evidence="1">Belongs to the ROK (NagC/XylR) family.</text>
</comment>
<organism evidence="6 7">
    <name type="scientific">Vibrio viridaestus</name>
    <dbReference type="NCBI Taxonomy" id="2487322"/>
    <lineage>
        <taxon>Bacteria</taxon>
        <taxon>Pseudomonadati</taxon>
        <taxon>Pseudomonadota</taxon>
        <taxon>Gammaproteobacteria</taxon>
        <taxon>Vibrionales</taxon>
        <taxon>Vibrionaceae</taxon>
        <taxon>Vibrio</taxon>
    </lineage>
</organism>
<dbReference type="PANTHER" id="PTHR18964:SF175">
    <property type="entry name" value="N-ACETYLGLUCOSAMINE REPRESSOR"/>
    <property type="match status" value="1"/>
</dbReference>
<dbReference type="InterPro" id="IPR036390">
    <property type="entry name" value="WH_DNA-bd_sf"/>
</dbReference>
<dbReference type="SUPFAM" id="SSF46785">
    <property type="entry name" value="Winged helix' DNA-binding domain"/>
    <property type="match status" value="1"/>
</dbReference>
<comment type="caution">
    <text evidence="6">The sequence shown here is derived from an EMBL/GenBank/DDBJ whole genome shotgun (WGS) entry which is preliminary data.</text>
</comment>
<dbReference type="FunFam" id="1.10.10.10:FF:000045">
    <property type="entry name" value="ROK family transcriptional regulator"/>
    <property type="match status" value="1"/>
</dbReference>
<dbReference type="EMBL" id="RJVQ01000003">
    <property type="protein sequence ID" value="RQW63489.1"/>
    <property type="molecule type" value="Genomic_DNA"/>
</dbReference>
<evidence type="ECO:0000256" key="4">
    <source>
        <dbReference type="ARBA" id="ARBA00023163"/>
    </source>
</evidence>
<evidence type="ECO:0000256" key="1">
    <source>
        <dbReference type="ARBA" id="ARBA00006479"/>
    </source>
</evidence>
<dbReference type="PROSITE" id="PS01125">
    <property type="entry name" value="ROK"/>
    <property type="match status" value="1"/>
</dbReference>
<dbReference type="PANTHER" id="PTHR18964">
    <property type="entry name" value="ROK (REPRESSOR, ORF, KINASE) FAMILY"/>
    <property type="match status" value="1"/>
</dbReference>
<reference evidence="6 7" key="1">
    <citation type="submission" date="2018-11" db="EMBL/GenBank/DDBJ databases">
        <title>Vibrio LJC006 sp. nov., isolated from seawater during the bloom of the enteromorpha.</title>
        <authorList>
            <person name="Liang J."/>
        </authorList>
    </citation>
    <scope>NUCLEOTIDE SEQUENCE [LARGE SCALE GENOMIC DNA]</scope>
    <source>
        <strain evidence="6 7">LJC006</strain>
    </source>
</reference>
<evidence type="ECO:0000256" key="2">
    <source>
        <dbReference type="ARBA" id="ARBA00023015"/>
    </source>
</evidence>
<sequence length="403" mass="43184">MSNISGQVKTNEKVKFNNAALVYQLIDLNGPVSRVNIVQQSNLAPASVTNITRQLMSHGLVSELSQEASTGGRPAIALTTNQASLHFVSCRLGRTELHVAMMNLAGESLSHERIPLTNHDPSSIVSTLNTVIGASIKQHSNVKIIAVAVTLAGLIDTQSGLIHYSPNHEIGGLNLVDSLNGFNLPVFVGNDIRALALAEYYLGNAKHCDDFILISIHGGVGAGIVSDGNLLSGKQRTVGEIGHVQIDPFGEKCHCGNFGCLETVVSNRAVVSRAKTLIDRGHPTSLAFDSLSVENICAAAEHGDEVAVHVVEETAQYLGQVLSILVNVFNPEKVLLAGEIIGSSQILFPELQTQIERKALNKFNKEMFLCVAKFQEQGTMGGYALVKRAMHNGELLSLLLEES</sequence>
<keyword evidence="2" id="KW-0805">Transcription regulation</keyword>
<keyword evidence="3" id="KW-0238">DNA-binding</keyword>
<dbReference type="Gene3D" id="3.30.420.40">
    <property type="match status" value="2"/>
</dbReference>
<keyword evidence="4" id="KW-0804">Transcription</keyword>
<gene>
    <name evidence="6" type="ORF">EES38_09585</name>
</gene>
<dbReference type="RefSeq" id="WP_124936952.1">
    <property type="nucleotide sequence ID" value="NZ_RJVQ01000003.1"/>
</dbReference>
<dbReference type="OrthoDB" id="3189808at2"/>
<evidence type="ECO:0000313" key="7">
    <source>
        <dbReference type="Proteomes" id="UP000281112"/>
    </source>
</evidence>
<evidence type="ECO:0000256" key="5">
    <source>
        <dbReference type="ARBA" id="ARBA00023277"/>
    </source>
</evidence>
<dbReference type="InterPro" id="IPR036388">
    <property type="entry name" value="WH-like_DNA-bd_sf"/>
</dbReference>
<proteinExistence type="inferred from homology"/>
<name>A0A3N9TH21_9VIBR</name>
<dbReference type="AlphaFoldDB" id="A0A3N9TH21"/>
<dbReference type="GO" id="GO:0003677">
    <property type="term" value="F:DNA binding"/>
    <property type="evidence" value="ECO:0007669"/>
    <property type="project" value="UniProtKB-KW"/>
</dbReference>
<keyword evidence="7" id="KW-1185">Reference proteome</keyword>
<dbReference type="GO" id="GO:0006355">
    <property type="term" value="P:regulation of DNA-templated transcription"/>
    <property type="evidence" value="ECO:0007669"/>
    <property type="project" value="TreeGrafter"/>
</dbReference>